<dbReference type="GO" id="GO:0008168">
    <property type="term" value="F:methyltransferase activity"/>
    <property type="evidence" value="ECO:0007669"/>
    <property type="project" value="UniProtKB-KW"/>
</dbReference>
<keyword evidence="1" id="KW-0489">Methyltransferase</keyword>
<reference evidence="5 6" key="1">
    <citation type="submission" date="2014-04" db="EMBL/GenBank/DDBJ databases">
        <authorList>
            <consortium name="DOE Joint Genome Institute"/>
            <person name="Kuo A."/>
            <person name="Martino E."/>
            <person name="Perotto S."/>
            <person name="Kohler A."/>
            <person name="Nagy L.G."/>
            <person name="Floudas D."/>
            <person name="Copeland A."/>
            <person name="Barry K.W."/>
            <person name="Cichocki N."/>
            <person name="Veneault-Fourrey C."/>
            <person name="LaButti K."/>
            <person name="Lindquist E.A."/>
            <person name="Lipzen A."/>
            <person name="Lundell T."/>
            <person name="Morin E."/>
            <person name="Murat C."/>
            <person name="Sun H."/>
            <person name="Tunlid A."/>
            <person name="Henrissat B."/>
            <person name="Grigoriev I.V."/>
            <person name="Hibbett D.S."/>
            <person name="Martin F."/>
            <person name="Nordberg H.P."/>
            <person name="Cantor M.N."/>
            <person name="Hua S.X."/>
        </authorList>
    </citation>
    <scope>NUCLEOTIDE SEQUENCE [LARGE SCALE GENOMIC DNA]</scope>
    <source>
        <strain evidence="5 6">Zn</strain>
    </source>
</reference>
<dbReference type="OrthoDB" id="540004at2759"/>
<dbReference type="Gene3D" id="3.40.50.150">
    <property type="entry name" value="Vaccinia Virus protein VP39"/>
    <property type="match status" value="1"/>
</dbReference>
<evidence type="ECO:0000256" key="1">
    <source>
        <dbReference type="ARBA" id="ARBA00022603"/>
    </source>
</evidence>
<dbReference type="PANTHER" id="PTHR44942:SF4">
    <property type="entry name" value="METHYLTRANSFERASE TYPE 11 DOMAIN-CONTAINING PROTEIN"/>
    <property type="match status" value="1"/>
</dbReference>
<dbReference type="InterPro" id="IPR041698">
    <property type="entry name" value="Methyltransf_25"/>
</dbReference>
<dbReference type="Pfam" id="PF13649">
    <property type="entry name" value="Methyltransf_25"/>
    <property type="match status" value="1"/>
</dbReference>
<feature type="region of interest" description="Disordered" evidence="3">
    <location>
        <begin position="1"/>
        <end position="25"/>
    </location>
</feature>
<proteinExistence type="predicted"/>
<evidence type="ECO:0000259" key="4">
    <source>
        <dbReference type="Pfam" id="PF13649"/>
    </source>
</evidence>
<protein>
    <recommendedName>
        <fullName evidence="4">Methyltransferase domain-containing protein</fullName>
    </recommendedName>
</protein>
<dbReference type="PANTHER" id="PTHR44942">
    <property type="entry name" value="METHYLTRANSF_11 DOMAIN-CONTAINING PROTEIN"/>
    <property type="match status" value="1"/>
</dbReference>
<dbReference type="GO" id="GO:0032259">
    <property type="term" value="P:methylation"/>
    <property type="evidence" value="ECO:0007669"/>
    <property type="project" value="UniProtKB-KW"/>
</dbReference>
<evidence type="ECO:0000256" key="2">
    <source>
        <dbReference type="ARBA" id="ARBA00022679"/>
    </source>
</evidence>
<dbReference type="HOGENOM" id="CLU_049344_7_1_1"/>
<feature type="domain" description="Methyltransferase" evidence="4">
    <location>
        <begin position="67"/>
        <end position="157"/>
    </location>
</feature>
<gene>
    <name evidence="5" type="ORF">OIDMADRAFT_148698</name>
</gene>
<evidence type="ECO:0000313" key="5">
    <source>
        <dbReference type="EMBL" id="KIM95582.1"/>
    </source>
</evidence>
<evidence type="ECO:0000256" key="3">
    <source>
        <dbReference type="SAM" id="MobiDB-lite"/>
    </source>
</evidence>
<dbReference type="SUPFAM" id="SSF53335">
    <property type="entry name" value="S-adenosyl-L-methionine-dependent methyltransferases"/>
    <property type="match status" value="1"/>
</dbReference>
<keyword evidence="2" id="KW-0808">Transferase</keyword>
<accession>A0A0C3D110</accession>
<organism evidence="5 6">
    <name type="scientific">Oidiodendron maius (strain Zn)</name>
    <dbReference type="NCBI Taxonomy" id="913774"/>
    <lineage>
        <taxon>Eukaryota</taxon>
        <taxon>Fungi</taxon>
        <taxon>Dikarya</taxon>
        <taxon>Ascomycota</taxon>
        <taxon>Pezizomycotina</taxon>
        <taxon>Leotiomycetes</taxon>
        <taxon>Leotiomycetes incertae sedis</taxon>
        <taxon>Myxotrichaceae</taxon>
        <taxon>Oidiodendron</taxon>
    </lineage>
</organism>
<sequence length="287" mass="31787">MSDNMESRSALKSTAGPPARRSRAVRRELASTFNEDAELYDRSRPRYTPSLFEDLSVLAGLNPNSRVLEIGCATGQATVSIAKLGCSLVAVELGANLAKVARRNISEYPKAQVVVSAFEDWLLPAEPFDLVVAATSFQFIDEDIRMDKTADALHDGGALAVIATYHVRGGTHDFFDESQHIYERLKLSPPGYHGAPSSTDIPENSTEFDMSMRFGPVAFSRHEWEVTYTTQEYLDSMSTYSSNRSLSEEARGDLYSSIANLLNTKYDGKVTKRYMAQIAFARKRASV</sequence>
<name>A0A0C3D110_OIDMZ</name>
<dbReference type="InterPro" id="IPR051052">
    <property type="entry name" value="Diverse_substrate_MTase"/>
</dbReference>
<dbReference type="CDD" id="cd02440">
    <property type="entry name" value="AdoMet_MTases"/>
    <property type="match status" value="1"/>
</dbReference>
<dbReference type="AlphaFoldDB" id="A0A0C3D110"/>
<evidence type="ECO:0000313" key="6">
    <source>
        <dbReference type="Proteomes" id="UP000054321"/>
    </source>
</evidence>
<dbReference type="InParanoid" id="A0A0C3D110"/>
<keyword evidence="6" id="KW-1185">Reference proteome</keyword>
<dbReference type="Proteomes" id="UP000054321">
    <property type="component" value="Unassembled WGS sequence"/>
</dbReference>
<dbReference type="EMBL" id="KN832886">
    <property type="protein sequence ID" value="KIM95582.1"/>
    <property type="molecule type" value="Genomic_DNA"/>
</dbReference>
<dbReference type="STRING" id="913774.A0A0C3D110"/>
<dbReference type="InterPro" id="IPR029063">
    <property type="entry name" value="SAM-dependent_MTases_sf"/>
</dbReference>
<reference evidence="6" key="2">
    <citation type="submission" date="2015-01" db="EMBL/GenBank/DDBJ databases">
        <title>Evolutionary Origins and Diversification of the Mycorrhizal Mutualists.</title>
        <authorList>
            <consortium name="DOE Joint Genome Institute"/>
            <consortium name="Mycorrhizal Genomics Consortium"/>
            <person name="Kohler A."/>
            <person name="Kuo A."/>
            <person name="Nagy L.G."/>
            <person name="Floudas D."/>
            <person name="Copeland A."/>
            <person name="Barry K.W."/>
            <person name="Cichocki N."/>
            <person name="Veneault-Fourrey C."/>
            <person name="LaButti K."/>
            <person name="Lindquist E.A."/>
            <person name="Lipzen A."/>
            <person name="Lundell T."/>
            <person name="Morin E."/>
            <person name="Murat C."/>
            <person name="Riley R."/>
            <person name="Ohm R."/>
            <person name="Sun H."/>
            <person name="Tunlid A."/>
            <person name="Henrissat B."/>
            <person name="Grigoriev I.V."/>
            <person name="Hibbett D.S."/>
            <person name="Martin F."/>
        </authorList>
    </citation>
    <scope>NUCLEOTIDE SEQUENCE [LARGE SCALE GENOMIC DNA]</scope>
    <source>
        <strain evidence="6">Zn</strain>
    </source>
</reference>